<comment type="caution">
    <text evidence="2">The sequence shown here is derived from an EMBL/GenBank/DDBJ whole genome shotgun (WGS) entry which is preliminary data.</text>
</comment>
<organism evidence="2 3">
    <name type="scientific">Demequina muriae</name>
    <dbReference type="NCBI Taxonomy" id="3051664"/>
    <lineage>
        <taxon>Bacteria</taxon>
        <taxon>Bacillati</taxon>
        <taxon>Actinomycetota</taxon>
        <taxon>Actinomycetes</taxon>
        <taxon>Micrococcales</taxon>
        <taxon>Demequinaceae</taxon>
        <taxon>Demequina</taxon>
    </lineage>
</organism>
<protein>
    <submittedName>
        <fullName evidence="2">Portal protein</fullName>
    </submittedName>
</protein>
<accession>A0ABT8GK79</accession>
<reference evidence="2" key="1">
    <citation type="submission" date="2023-06" db="EMBL/GenBank/DDBJ databases">
        <title>Egi l300058.</title>
        <authorList>
            <person name="Gao L."/>
            <person name="Fang B.-Z."/>
            <person name="Li W.-J."/>
        </authorList>
    </citation>
    <scope>NUCLEOTIDE SEQUENCE</scope>
    <source>
        <strain evidence="2">EGI L300058</strain>
    </source>
</reference>
<feature type="non-terminal residue" evidence="2">
    <location>
        <position position="274"/>
    </location>
</feature>
<evidence type="ECO:0000256" key="1">
    <source>
        <dbReference type="SAM" id="MobiDB-lite"/>
    </source>
</evidence>
<proteinExistence type="predicted"/>
<gene>
    <name evidence="2" type="ORF">QQX02_13085</name>
</gene>
<sequence>GVRVKEKRKAAKDGGNSTDFMKEMRERYERAVEADQENRELAIDDLKFVTVPGNQWDEQQRKARKGRPCYEFPILRSHWRQVVNDQKKARPGIKIRPVENGDAKGAELRQGLIRNIESRSNAERAYDGGFELLSACGFGAWRVSTEYSTDDSWDQDICVKPIPDPLTSVWFDPDAKSPDMRDARYAFVEESMSRSRFKELYPDAELVNFESAKDYGDWFGEESVRVAEYWRLEPVTKTLLLLSDGRTVDAAEVDDVELQQLQAQGITIERQRTV</sequence>
<feature type="compositionally biased region" description="Basic residues" evidence="1">
    <location>
        <begin position="1"/>
        <end position="10"/>
    </location>
</feature>
<name>A0ABT8GK79_9MICO</name>
<dbReference type="InterPro" id="IPR032427">
    <property type="entry name" value="P22_portal"/>
</dbReference>
<evidence type="ECO:0000313" key="2">
    <source>
        <dbReference type="EMBL" id="MDN4481858.1"/>
    </source>
</evidence>
<feature type="region of interest" description="Disordered" evidence="1">
    <location>
        <begin position="1"/>
        <end position="22"/>
    </location>
</feature>
<evidence type="ECO:0000313" key="3">
    <source>
        <dbReference type="Proteomes" id="UP001172708"/>
    </source>
</evidence>
<dbReference type="RefSeq" id="WP_301143795.1">
    <property type="nucleotide sequence ID" value="NZ_JAUHQA010000008.1"/>
</dbReference>
<dbReference type="Proteomes" id="UP001172708">
    <property type="component" value="Unassembled WGS sequence"/>
</dbReference>
<keyword evidence="3" id="KW-1185">Reference proteome</keyword>
<feature type="non-terminal residue" evidence="2">
    <location>
        <position position="1"/>
    </location>
</feature>
<dbReference type="EMBL" id="JAUHQA010000008">
    <property type="protein sequence ID" value="MDN4481858.1"/>
    <property type="molecule type" value="Genomic_DNA"/>
</dbReference>
<dbReference type="Pfam" id="PF16510">
    <property type="entry name" value="P22_portal"/>
    <property type="match status" value="1"/>
</dbReference>